<dbReference type="Pfam" id="PF00004">
    <property type="entry name" value="AAA"/>
    <property type="match status" value="1"/>
</dbReference>
<dbReference type="InterPro" id="IPR041546">
    <property type="entry name" value="ClpA/ClpB_AAA_lid"/>
</dbReference>
<dbReference type="GO" id="GO:0005524">
    <property type="term" value="F:ATP binding"/>
    <property type="evidence" value="ECO:0007669"/>
    <property type="project" value="UniProtKB-KW"/>
</dbReference>
<reference evidence="8" key="2">
    <citation type="journal article" date="2021" name="PeerJ">
        <title>Extensive microbial diversity within the chicken gut microbiome revealed by metagenomics and culture.</title>
        <authorList>
            <person name="Gilroy R."/>
            <person name="Ravi A."/>
            <person name="Getino M."/>
            <person name="Pursley I."/>
            <person name="Horton D.L."/>
            <person name="Alikhan N.F."/>
            <person name="Baker D."/>
            <person name="Gharbi K."/>
            <person name="Hall N."/>
            <person name="Watson M."/>
            <person name="Adriaenssens E.M."/>
            <person name="Foster-Nyarko E."/>
            <person name="Jarju S."/>
            <person name="Secka A."/>
            <person name="Antonio M."/>
            <person name="Oren A."/>
            <person name="Chaudhuri R.R."/>
            <person name="La Ragione R."/>
            <person name="Hildebrand F."/>
            <person name="Pallen M.J."/>
        </authorList>
    </citation>
    <scope>NUCLEOTIDE SEQUENCE</scope>
    <source>
        <strain evidence="8">ChiBcolR7-354</strain>
    </source>
</reference>
<comment type="similarity">
    <text evidence="6">Belongs to the ClpA/ClpB family.</text>
</comment>
<dbReference type="Proteomes" id="UP000824262">
    <property type="component" value="Unassembled WGS sequence"/>
</dbReference>
<evidence type="ECO:0000259" key="7">
    <source>
        <dbReference type="PROSITE" id="PS51903"/>
    </source>
</evidence>
<dbReference type="SMART" id="SM00382">
    <property type="entry name" value="AAA"/>
    <property type="match status" value="2"/>
</dbReference>
<evidence type="ECO:0000313" key="8">
    <source>
        <dbReference type="EMBL" id="HIQ78472.1"/>
    </source>
</evidence>
<gene>
    <name evidence="8" type="ORF">IAB77_04365</name>
</gene>
<dbReference type="PRINTS" id="PR00300">
    <property type="entry name" value="CLPPROTEASEA"/>
</dbReference>
<name>A0A9D1CS47_9FIRM</name>
<protein>
    <submittedName>
        <fullName evidence="8">ATP-dependent Clp protease ATP-binding subunit</fullName>
    </submittedName>
</protein>
<keyword evidence="8" id="KW-0378">Hydrolase</keyword>
<dbReference type="PROSITE" id="PS00871">
    <property type="entry name" value="CLPAB_2"/>
    <property type="match status" value="1"/>
</dbReference>
<dbReference type="InterPro" id="IPR018368">
    <property type="entry name" value="ClpA/B_CS1"/>
</dbReference>
<keyword evidence="2 6" id="KW-0547">Nucleotide-binding</keyword>
<dbReference type="Gene3D" id="3.40.50.300">
    <property type="entry name" value="P-loop containing nucleotide triphosphate hydrolases"/>
    <property type="match status" value="3"/>
</dbReference>
<dbReference type="FunFam" id="3.40.50.300:FF:000010">
    <property type="entry name" value="Chaperone clpB 1, putative"/>
    <property type="match status" value="1"/>
</dbReference>
<dbReference type="Pfam" id="PF17871">
    <property type="entry name" value="AAA_lid_9"/>
    <property type="match status" value="1"/>
</dbReference>
<dbReference type="InterPro" id="IPR050130">
    <property type="entry name" value="ClpA_ClpB"/>
</dbReference>
<organism evidence="8 9">
    <name type="scientific">Candidatus Scatomorpha intestinavium</name>
    <dbReference type="NCBI Taxonomy" id="2840922"/>
    <lineage>
        <taxon>Bacteria</taxon>
        <taxon>Bacillati</taxon>
        <taxon>Bacillota</taxon>
        <taxon>Clostridia</taxon>
        <taxon>Eubacteriales</taxon>
        <taxon>Candidatus Scatomorpha</taxon>
    </lineage>
</organism>
<dbReference type="GO" id="GO:0016887">
    <property type="term" value="F:ATP hydrolysis activity"/>
    <property type="evidence" value="ECO:0007669"/>
    <property type="project" value="InterPro"/>
</dbReference>
<dbReference type="InterPro" id="IPR019489">
    <property type="entry name" value="Clp_ATPase_C"/>
</dbReference>
<proteinExistence type="inferred from homology"/>
<dbReference type="EMBL" id="DVGA01000043">
    <property type="protein sequence ID" value="HIQ78472.1"/>
    <property type="molecule type" value="Genomic_DNA"/>
</dbReference>
<dbReference type="InterPro" id="IPR003959">
    <property type="entry name" value="ATPase_AAA_core"/>
</dbReference>
<dbReference type="Pfam" id="PF07724">
    <property type="entry name" value="AAA_2"/>
    <property type="match status" value="1"/>
</dbReference>
<dbReference type="InterPro" id="IPR003593">
    <property type="entry name" value="AAA+_ATPase"/>
</dbReference>
<sequence length="758" mass="81503">MRGSGRFTERATGAITAARDAAAALGHSYVGTEHLLLGVAAEEGGLGARVLESCGLDSARLTRLVSVECGRGAPGEPAQGLTPKARAAIELAARDAKRLGHGYVGTEHLLMGVLRSPDCTAYSLVCGAGAEPEAMYEELLALFGAPQDGGQQNRQTRQSPLRYPTRHAETRLLDQYGRDLTQLAAGGGTDPVVCRDREIKRVIQILSRRTKNNPVLVGEPGVGKTAVAEGLAQRVARGEVPDSLRGMRIVTLDVASMLAGTKYRGDFEDRVKAVLREVRRAGDVIVFIDELHTLVGAGSAEGAIDAANIIKPALGRGELQVIGATTLEEYRRHIEKDAALERRFQPVNVPEPGLADCEKMLSALKSGLESHHGLRISDEAVSAAVQLSARYINDRFLPDKAIDLLDEAASRVRIEGGRDRVVGRAEVADVVSSWTGLPLAAITEDEGRRLLRLESSLHERVVGQDEAVGAVARAIRRSRVGLSDPRRPVGSFLFLGPSGVGKTELCRALAVAVYGDEKALIRLDMSEYMEKHAVSRLIGSPPGYVGYDDGGQLTERVRRRPWSVVLFDEIEKAHEDVYNLLLQIMDDGGLTDSAGRRADFRNTIVVMTSNVGAKAINAGRTAMGFGGESGGTDSAVRTAVMRELRETFRPEFLNRVDGTIVFRRLTREDVKKIAASMAAEVETRMSALGVELRVTDGALDYLAERGFDPDCGARPLRRAVCSELEDRAAEALLSGELSAGMRAEARPGGDGLVIEKIS</sequence>
<dbReference type="PROSITE" id="PS00870">
    <property type="entry name" value="CLPAB_1"/>
    <property type="match status" value="1"/>
</dbReference>
<dbReference type="InterPro" id="IPR027417">
    <property type="entry name" value="P-loop_NTPase"/>
</dbReference>
<reference evidence="8" key="1">
    <citation type="submission" date="2020-10" db="EMBL/GenBank/DDBJ databases">
        <authorList>
            <person name="Gilroy R."/>
        </authorList>
    </citation>
    <scope>NUCLEOTIDE SEQUENCE</scope>
    <source>
        <strain evidence="8">ChiBcolR7-354</strain>
    </source>
</reference>
<keyword evidence="1 5" id="KW-0677">Repeat</keyword>
<dbReference type="SUPFAM" id="SSF52540">
    <property type="entry name" value="P-loop containing nucleoside triphosphate hydrolases"/>
    <property type="match status" value="2"/>
</dbReference>
<dbReference type="InterPro" id="IPR001270">
    <property type="entry name" value="ClpA/B"/>
</dbReference>
<dbReference type="CDD" id="cd00009">
    <property type="entry name" value="AAA"/>
    <property type="match status" value="1"/>
</dbReference>
<dbReference type="GO" id="GO:0034605">
    <property type="term" value="P:cellular response to heat"/>
    <property type="evidence" value="ECO:0007669"/>
    <property type="project" value="TreeGrafter"/>
</dbReference>
<dbReference type="Pfam" id="PF02861">
    <property type="entry name" value="Clp_N"/>
    <property type="match status" value="1"/>
</dbReference>
<dbReference type="InterPro" id="IPR028299">
    <property type="entry name" value="ClpA/B_CS2"/>
</dbReference>
<dbReference type="GO" id="GO:0006508">
    <property type="term" value="P:proteolysis"/>
    <property type="evidence" value="ECO:0007669"/>
    <property type="project" value="UniProtKB-KW"/>
</dbReference>
<dbReference type="SUPFAM" id="SSF81923">
    <property type="entry name" value="Double Clp-N motif"/>
    <property type="match status" value="1"/>
</dbReference>
<dbReference type="GO" id="GO:0008233">
    <property type="term" value="F:peptidase activity"/>
    <property type="evidence" value="ECO:0007669"/>
    <property type="project" value="UniProtKB-KW"/>
</dbReference>
<dbReference type="AlphaFoldDB" id="A0A9D1CS47"/>
<accession>A0A9D1CS47</accession>
<evidence type="ECO:0000256" key="6">
    <source>
        <dbReference type="RuleBase" id="RU004432"/>
    </source>
</evidence>
<evidence type="ECO:0000256" key="3">
    <source>
        <dbReference type="ARBA" id="ARBA00022840"/>
    </source>
</evidence>
<evidence type="ECO:0000256" key="5">
    <source>
        <dbReference type="PROSITE-ProRule" id="PRU01251"/>
    </source>
</evidence>
<comment type="caution">
    <text evidence="8">The sequence shown here is derived from an EMBL/GenBank/DDBJ whole genome shotgun (WGS) entry which is preliminary data.</text>
</comment>
<keyword evidence="4 6" id="KW-0143">Chaperone</keyword>
<dbReference type="Gene3D" id="1.10.1780.10">
    <property type="entry name" value="Clp, N-terminal domain"/>
    <property type="match status" value="1"/>
</dbReference>
<feature type="domain" description="Clp R" evidence="7">
    <location>
        <begin position="4"/>
        <end position="145"/>
    </location>
</feature>
<evidence type="ECO:0000256" key="2">
    <source>
        <dbReference type="ARBA" id="ARBA00022741"/>
    </source>
</evidence>
<dbReference type="FunFam" id="3.40.50.300:FF:000025">
    <property type="entry name" value="ATP-dependent Clp protease subunit"/>
    <property type="match status" value="1"/>
</dbReference>
<dbReference type="PANTHER" id="PTHR11638:SF18">
    <property type="entry name" value="HEAT SHOCK PROTEIN 104"/>
    <property type="match status" value="1"/>
</dbReference>
<dbReference type="GO" id="GO:0005737">
    <property type="term" value="C:cytoplasm"/>
    <property type="evidence" value="ECO:0007669"/>
    <property type="project" value="TreeGrafter"/>
</dbReference>
<dbReference type="CDD" id="cd19499">
    <property type="entry name" value="RecA-like_ClpB_Hsp104-like"/>
    <property type="match status" value="1"/>
</dbReference>
<keyword evidence="8" id="KW-0645">Protease</keyword>
<dbReference type="PROSITE" id="PS51903">
    <property type="entry name" value="CLP_R"/>
    <property type="match status" value="1"/>
</dbReference>
<dbReference type="PANTHER" id="PTHR11638">
    <property type="entry name" value="ATP-DEPENDENT CLP PROTEASE"/>
    <property type="match status" value="1"/>
</dbReference>
<keyword evidence="3 6" id="KW-0067">ATP-binding</keyword>
<evidence type="ECO:0000313" key="9">
    <source>
        <dbReference type="Proteomes" id="UP000824262"/>
    </source>
</evidence>
<evidence type="ECO:0000256" key="4">
    <source>
        <dbReference type="ARBA" id="ARBA00023186"/>
    </source>
</evidence>
<dbReference type="SMART" id="SM01086">
    <property type="entry name" value="ClpB_D2-small"/>
    <property type="match status" value="1"/>
</dbReference>
<dbReference type="InterPro" id="IPR036628">
    <property type="entry name" value="Clp_N_dom_sf"/>
</dbReference>
<dbReference type="Pfam" id="PF10431">
    <property type="entry name" value="ClpB_D2-small"/>
    <property type="match status" value="1"/>
</dbReference>
<dbReference type="Gene3D" id="1.10.8.60">
    <property type="match status" value="1"/>
</dbReference>
<dbReference type="InterPro" id="IPR004176">
    <property type="entry name" value="Clp_R_N"/>
</dbReference>
<evidence type="ECO:0000256" key="1">
    <source>
        <dbReference type="ARBA" id="ARBA00022737"/>
    </source>
</evidence>